<keyword evidence="1 5" id="KW-0436">Ligase</keyword>
<dbReference type="Pfam" id="PF00501">
    <property type="entry name" value="AMP-binding"/>
    <property type="match status" value="1"/>
</dbReference>
<sequence length="600" mass="65371">MAKNSILDLLHDHAQNRGNDTACLAKVDGKYGPVTWAKVWDDAKKVGKALIAAGVNAGDRVNVIGGTAYEWITTDLGILAAGAVTVPIYPSNLPDECQYVTDHSGARLVFAENADQVDKFIEKRDELGDVLKVVQWRGDTRVDDDWVVSMEAFLAAGESTTDAQLEERGATLGPDSLVTIIYTSGTTGRPKGVVLTHGNMLYEAKVTAEADVIRQDDIQLLFLPMAHVFAKVLEVGWLGTGHVLAFAESMNTIKPNLGEVRPTLMAGVPRVFEKFYAAVVEKGTSADGVKRTLFVKAMELSVKNGELEERGDRLGLVESAMFGMLKKAVFAKVGEGVLQILGGRMRVMISGGAPLSKKIAWFFRDAGITVIEGYGMTETSAATTINLPHQNQIGTVGAALPGTTVKIAEDGEILIKGPGVMREYWRNPEATAETIDEDGWLHTGDIGELDPKTQAVRITDRKKDLIITAGGKNIAPTRIENLVKTHKIISQCVVHGDRRKFISALITIDPEQIGSFAQQVGVSGTYEQMCKDSKVRAEVERLISESNSELASYETIKKFEILDKDFSIETGELTAKLSVKRKVVSSKYGHLFDAFYEEKH</sequence>
<dbReference type="Proteomes" id="UP000238823">
    <property type="component" value="Unassembled WGS sequence"/>
</dbReference>
<dbReference type="GO" id="GO:0016020">
    <property type="term" value="C:membrane"/>
    <property type="evidence" value="ECO:0007669"/>
    <property type="project" value="TreeGrafter"/>
</dbReference>
<keyword evidence="2" id="KW-0276">Fatty acid metabolism</keyword>
<evidence type="ECO:0000313" key="5">
    <source>
        <dbReference type="EMBL" id="PRP96391.1"/>
    </source>
</evidence>
<dbReference type="EMBL" id="PVNL01000135">
    <property type="protein sequence ID" value="PRP96391.1"/>
    <property type="molecule type" value="Genomic_DNA"/>
</dbReference>
<comment type="caution">
    <text evidence="5">The sequence shown here is derived from an EMBL/GenBank/DDBJ whole genome shotgun (WGS) entry which is preliminary data.</text>
</comment>
<organism evidence="5 6">
    <name type="scientific">Enhygromyxa salina</name>
    <dbReference type="NCBI Taxonomy" id="215803"/>
    <lineage>
        <taxon>Bacteria</taxon>
        <taxon>Pseudomonadati</taxon>
        <taxon>Myxococcota</taxon>
        <taxon>Polyangia</taxon>
        <taxon>Nannocystales</taxon>
        <taxon>Nannocystaceae</taxon>
        <taxon>Enhygromyxa</taxon>
    </lineage>
</organism>
<dbReference type="InterPro" id="IPR000873">
    <property type="entry name" value="AMP-dep_synth/lig_dom"/>
</dbReference>
<dbReference type="AlphaFoldDB" id="A0A2S9XUK4"/>
<dbReference type="PANTHER" id="PTHR43272:SF32">
    <property type="entry name" value="AMP-DEPENDENT SYNTHETASE_LIGASE DOMAIN-CONTAINING PROTEIN"/>
    <property type="match status" value="1"/>
</dbReference>
<evidence type="ECO:0000259" key="4">
    <source>
        <dbReference type="Pfam" id="PF00501"/>
    </source>
</evidence>
<dbReference type="InterPro" id="IPR042099">
    <property type="entry name" value="ANL_N_sf"/>
</dbReference>
<dbReference type="GO" id="GO:0004467">
    <property type="term" value="F:long-chain fatty acid-CoA ligase activity"/>
    <property type="evidence" value="ECO:0007669"/>
    <property type="project" value="UniProtKB-EC"/>
</dbReference>
<evidence type="ECO:0000313" key="6">
    <source>
        <dbReference type="Proteomes" id="UP000238823"/>
    </source>
</evidence>
<dbReference type="EC" id="6.2.1.3" evidence="5"/>
<reference evidence="5 6" key="1">
    <citation type="submission" date="2018-03" db="EMBL/GenBank/DDBJ databases">
        <title>Draft Genome Sequences of the Obligatory Marine Myxobacteria Enhygromyxa salina SWB007.</title>
        <authorList>
            <person name="Poehlein A."/>
            <person name="Moghaddam J.A."/>
            <person name="Harms H."/>
            <person name="Alanjari M."/>
            <person name="Koenig G.M."/>
            <person name="Daniel R."/>
            <person name="Schaeberle T.F."/>
        </authorList>
    </citation>
    <scope>NUCLEOTIDE SEQUENCE [LARGE SCALE GENOMIC DNA]</scope>
    <source>
        <strain evidence="5 6">SWB007</strain>
    </source>
</reference>
<dbReference type="OrthoDB" id="9803968at2"/>
<dbReference type="InterPro" id="IPR020845">
    <property type="entry name" value="AMP-binding_CS"/>
</dbReference>
<dbReference type="SUPFAM" id="SSF56801">
    <property type="entry name" value="Acetyl-CoA synthetase-like"/>
    <property type="match status" value="1"/>
</dbReference>
<proteinExistence type="predicted"/>
<name>A0A2S9XUK4_9BACT</name>
<dbReference type="Gene3D" id="3.40.50.12780">
    <property type="entry name" value="N-terminal domain of ligase-like"/>
    <property type="match status" value="1"/>
</dbReference>
<gene>
    <name evidence="5" type="ORF">ENSA7_72060</name>
</gene>
<accession>A0A2S9XUK4</accession>
<evidence type="ECO:0000256" key="3">
    <source>
        <dbReference type="ARBA" id="ARBA00023098"/>
    </source>
</evidence>
<keyword evidence="3" id="KW-0443">Lipid metabolism</keyword>
<dbReference type="CDD" id="cd05907">
    <property type="entry name" value="VL_LC_FACS_like"/>
    <property type="match status" value="1"/>
</dbReference>
<protein>
    <submittedName>
        <fullName evidence="5">Long-chain-fatty-acid--CoA ligase FadD15</fullName>
        <ecNumber evidence="5">6.2.1.3</ecNumber>
    </submittedName>
</protein>
<feature type="domain" description="AMP-dependent synthetase/ligase" evidence="4">
    <location>
        <begin position="11"/>
        <end position="425"/>
    </location>
</feature>
<dbReference type="PANTHER" id="PTHR43272">
    <property type="entry name" value="LONG-CHAIN-FATTY-ACID--COA LIGASE"/>
    <property type="match status" value="1"/>
</dbReference>
<evidence type="ECO:0000256" key="2">
    <source>
        <dbReference type="ARBA" id="ARBA00022832"/>
    </source>
</evidence>
<evidence type="ECO:0000256" key="1">
    <source>
        <dbReference type="ARBA" id="ARBA00022598"/>
    </source>
</evidence>
<dbReference type="RefSeq" id="WP_106093985.1">
    <property type="nucleotide sequence ID" value="NZ_PVNL01000135.1"/>
</dbReference>
<dbReference type="PROSITE" id="PS00455">
    <property type="entry name" value="AMP_BINDING"/>
    <property type="match status" value="1"/>
</dbReference>
<dbReference type="Pfam" id="PF23562">
    <property type="entry name" value="AMP-binding_C_3"/>
    <property type="match status" value="1"/>
</dbReference>